<dbReference type="EMBL" id="JASFZW010000008">
    <property type="protein sequence ID" value="KAK2076941.1"/>
    <property type="molecule type" value="Genomic_DNA"/>
</dbReference>
<dbReference type="Proteomes" id="UP001255856">
    <property type="component" value="Unassembled WGS sequence"/>
</dbReference>
<proteinExistence type="predicted"/>
<organism evidence="1 2">
    <name type="scientific">Prototheca wickerhamii</name>
    <dbReference type="NCBI Taxonomy" id="3111"/>
    <lineage>
        <taxon>Eukaryota</taxon>
        <taxon>Viridiplantae</taxon>
        <taxon>Chlorophyta</taxon>
        <taxon>core chlorophytes</taxon>
        <taxon>Trebouxiophyceae</taxon>
        <taxon>Chlorellales</taxon>
        <taxon>Chlorellaceae</taxon>
        <taxon>Prototheca</taxon>
    </lineage>
</organism>
<gene>
    <name evidence="1" type="ORF">QBZ16_005169</name>
</gene>
<evidence type="ECO:0000313" key="2">
    <source>
        <dbReference type="Proteomes" id="UP001255856"/>
    </source>
</evidence>
<evidence type="ECO:0000313" key="1">
    <source>
        <dbReference type="EMBL" id="KAK2076941.1"/>
    </source>
</evidence>
<sequence>MLTAWMFPWERRQMEGGKLNTWEKLYWAAFAGGMCLLAYNHLPDLWRKKEEPKVDEDKEARKKERARLILAGRSLLETDEDPFDGLTPQEIANYVQEVTGGANASDPFEGMSPEEINEYIEKNGAPSF</sequence>
<comment type="caution">
    <text evidence="1">The sequence shown here is derived from an EMBL/GenBank/DDBJ whole genome shotgun (WGS) entry which is preliminary data.</text>
</comment>
<keyword evidence="2" id="KW-1185">Reference proteome</keyword>
<reference evidence="1" key="1">
    <citation type="submission" date="2021-01" db="EMBL/GenBank/DDBJ databases">
        <authorList>
            <person name="Eckstrom K.M.E."/>
        </authorList>
    </citation>
    <scope>NUCLEOTIDE SEQUENCE</scope>
    <source>
        <strain evidence="1">UVCC 0001</strain>
    </source>
</reference>
<protein>
    <submittedName>
        <fullName evidence="1">Uncharacterized protein</fullName>
    </submittedName>
</protein>
<accession>A0AAD9IEN5</accession>
<name>A0AAD9IEN5_PROWI</name>
<dbReference type="AlphaFoldDB" id="A0AAD9IEN5"/>